<evidence type="ECO:0000313" key="2">
    <source>
        <dbReference type="Proteomes" id="UP000316213"/>
    </source>
</evidence>
<dbReference type="OrthoDB" id="272654at2"/>
<protein>
    <submittedName>
        <fullName evidence="1">Uncharacterized protein</fullName>
    </submittedName>
</protein>
<dbReference type="Proteomes" id="UP000316213">
    <property type="component" value="Unassembled WGS sequence"/>
</dbReference>
<comment type="caution">
    <text evidence="1">The sequence shown here is derived from an EMBL/GenBank/DDBJ whole genome shotgun (WGS) entry which is preliminary data.</text>
</comment>
<dbReference type="RefSeq" id="WP_146576415.1">
    <property type="nucleotide sequence ID" value="NZ_SJPM01000001.1"/>
</dbReference>
<dbReference type="EMBL" id="SJPM01000001">
    <property type="protein sequence ID" value="TWU04017.1"/>
    <property type="molecule type" value="Genomic_DNA"/>
</dbReference>
<dbReference type="AlphaFoldDB" id="A0A5C6AWY0"/>
<gene>
    <name evidence="1" type="ORF">Pla100_09530</name>
</gene>
<evidence type="ECO:0000313" key="1">
    <source>
        <dbReference type="EMBL" id="TWU04017.1"/>
    </source>
</evidence>
<reference evidence="1 2" key="1">
    <citation type="submission" date="2019-02" db="EMBL/GenBank/DDBJ databases">
        <title>Deep-cultivation of Planctomycetes and their phenomic and genomic characterization uncovers novel biology.</title>
        <authorList>
            <person name="Wiegand S."/>
            <person name="Jogler M."/>
            <person name="Boedeker C."/>
            <person name="Pinto D."/>
            <person name="Vollmers J."/>
            <person name="Rivas-Marin E."/>
            <person name="Kohn T."/>
            <person name="Peeters S.H."/>
            <person name="Heuer A."/>
            <person name="Rast P."/>
            <person name="Oberbeckmann S."/>
            <person name="Bunk B."/>
            <person name="Jeske O."/>
            <person name="Meyerdierks A."/>
            <person name="Storesund J.E."/>
            <person name="Kallscheuer N."/>
            <person name="Luecker S."/>
            <person name="Lage O.M."/>
            <person name="Pohl T."/>
            <person name="Merkel B.J."/>
            <person name="Hornburger P."/>
            <person name="Mueller R.-W."/>
            <person name="Bruemmer F."/>
            <person name="Labrenz M."/>
            <person name="Spormann A.M."/>
            <person name="Op Den Camp H."/>
            <person name="Overmann J."/>
            <person name="Amann R."/>
            <person name="Jetten M.S.M."/>
            <person name="Mascher T."/>
            <person name="Medema M.H."/>
            <person name="Devos D.P."/>
            <person name="Kaster A.-K."/>
            <person name="Ovreas L."/>
            <person name="Rohde M."/>
            <person name="Galperin M.Y."/>
            <person name="Jogler C."/>
        </authorList>
    </citation>
    <scope>NUCLEOTIDE SEQUENCE [LARGE SCALE GENOMIC DNA]</scope>
    <source>
        <strain evidence="1 2">Pla100</strain>
    </source>
</reference>
<sequence>MDAKDSPTQPTYYGECLDAVPFGSMVNFLSQQLPRPIAWTFVACWRVKSFFGGGILPNSGFGPVGSSTVLARADMPARPMSRWAARLEDLSDLGFTPLRFSVGDHIGAKESASVLLFDGDGTTFALLEWFQMPGTSGIEERNLLELNSLVADPSGVAGSCGAGNVSPYQDFTEVMTAVTPRENLPLADIFAPQFVDAAFLADSIPVKRVVKQHLHRLEGRQLETVRRENALKRYDALSQGRFDWMMDRGLIRKLTPKEVEKIRQIHLPQT</sequence>
<proteinExistence type="predicted"/>
<organism evidence="1 2">
    <name type="scientific">Neorhodopirellula pilleata</name>
    <dbReference type="NCBI Taxonomy" id="2714738"/>
    <lineage>
        <taxon>Bacteria</taxon>
        <taxon>Pseudomonadati</taxon>
        <taxon>Planctomycetota</taxon>
        <taxon>Planctomycetia</taxon>
        <taxon>Pirellulales</taxon>
        <taxon>Pirellulaceae</taxon>
        <taxon>Neorhodopirellula</taxon>
    </lineage>
</organism>
<accession>A0A5C6AWY0</accession>
<keyword evidence="2" id="KW-1185">Reference proteome</keyword>
<name>A0A5C6AWY0_9BACT</name>